<dbReference type="Proteomes" id="UP000887116">
    <property type="component" value="Unassembled WGS sequence"/>
</dbReference>
<dbReference type="EMBL" id="BMAO01021564">
    <property type="protein sequence ID" value="GFQ75448.1"/>
    <property type="molecule type" value="Genomic_DNA"/>
</dbReference>
<proteinExistence type="predicted"/>
<accession>A0A8X6G6K9</accession>
<protein>
    <submittedName>
        <fullName evidence="1">Uncharacterized protein</fullName>
    </submittedName>
</protein>
<sequence>MSAPPGDFSYFNNRIFPVAIGFTLSQALQRKIQLLWKVVFPPSICKLNCFDPSEIIFNGALFILFHKN</sequence>
<comment type="caution">
    <text evidence="1">The sequence shown here is derived from an EMBL/GenBank/DDBJ whole genome shotgun (WGS) entry which is preliminary data.</text>
</comment>
<gene>
    <name evidence="1" type="ORF">TNCT_52351</name>
</gene>
<dbReference type="AlphaFoldDB" id="A0A8X6G6K9"/>
<name>A0A8X6G6K9_TRICU</name>
<evidence type="ECO:0000313" key="2">
    <source>
        <dbReference type="Proteomes" id="UP000887116"/>
    </source>
</evidence>
<reference evidence="1" key="1">
    <citation type="submission" date="2020-07" db="EMBL/GenBank/DDBJ databases">
        <title>Multicomponent nature underlies the extraordinary mechanical properties of spider dragline silk.</title>
        <authorList>
            <person name="Kono N."/>
            <person name="Nakamura H."/>
            <person name="Mori M."/>
            <person name="Yoshida Y."/>
            <person name="Ohtoshi R."/>
            <person name="Malay A.D."/>
            <person name="Moran D.A.P."/>
            <person name="Tomita M."/>
            <person name="Numata K."/>
            <person name="Arakawa K."/>
        </authorList>
    </citation>
    <scope>NUCLEOTIDE SEQUENCE</scope>
</reference>
<evidence type="ECO:0000313" key="1">
    <source>
        <dbReference type="EMBL" id="GFQ75448.1"/>
    </source>
</evidence>
<organism evidence="1 2">
    <name type="scientific">Trichonephila clavata</name>
    <name type="common">Joro spider</name>
    <name type="synonym">Nephila clavata</name>
    <dbReference type="NCBI Taxonomy" id="2740835"/>
    <lineage>
        <taxon>Eukaryota</taxon>
        <taxon>Metazoa</taxon>
        <taxon>Ecdysozoa</taxon>
        <taxon>Arthropoda</taxon>
        <taxon>Chelicerata</taxon>
        <taxon>Arachnida</taxon>
        <taxon>Araneae</taxon>
        <taxon>Araneomorphae</taxon>
        <taxon>Entelegynae</taxon>
        <taxon>Araneoidea</taxon>
        <taxon>Nephilidae</taxon>
        <taxon>Trichonephila</taxon>
    </lineage>
</organism>
<keyword evidence="2" id="KW-1185">Reference proteome</keyword>